<keyword evidence="1" id="KW-0472">Membrane</keyword>
<keyword evidence="2" id="KW-0732">Signal</keyword>
<evidence type="ECO:0000259" key="3">
    <source>
        <dbReference type="PROSITE" id="PS50835"/>
    </source>
</evidence>
<keyword evidence="5" id="KW-1185">Reference proteome</keyword>
<dbReference type="EMBL" id="JARKHS020028140">
    <property type="protein sequence ID" value="KAK8764644.1"/>
    <property type="molecule type" value="Genomic_DNA"/>
</dbReference>
<dbReference type="InterPro" id="IPR013098">
    <property type="entry name" value="Ig_I-set"/>
</dbReference>
<dbReference type="Gene3D" id="2.60.40.10">
    <property type="entry name" value="Immunoglobulins"/>
    <property type="match status" value="1"/>
</dbReference>
<keyword evidence="1" id="KW-0812">Transmembrane</keyword>
<dbReference type="PANTHER" id="PTHR39069">
    <property type="entry name" value="ECDYSONE-INDUCIBLE GENE E1, ISOFORM A"/>
    <property type="match status" value="1"/>
</dbReference>
<reference evidence="4 5" key="1">
    <citation type="journal article" date="2023" name="Arcadia Sci">
        <title>De novo assembly of a long-read Amblyomma americanum tick genome.</title>
        <authorList>
            <person name="Chou S."/>
            <person name="Poskanzer K.E."/>
            <person name="Rollins M."/>
            <person name="Thuy-Boun P.S."/>
        </authorList>
    </citation>
    <scope>NUCLEOTIDE SEQUENCE [LARGE SCALE GENOMIC DNA]</scope>
    <source>
        <strain evidence="4">F_SG_1</strain>
        <tissue evidence="4">Salivary glands</tissue>
    </source>
</reference>
<dbReference type="InterPro" id="IPR006149">
    <property type="entry name" value="EB_dom"/>
</dbReference>
<comment type="caution">
    <text evidence="4">The sequence shown here is derived from an EMBL/GenBank/DDBJ whole genome shotgun (WGS) entry which is preliminary data.</text>
</comment>
<feature type="signal peptide" evidence="2">
    <location>
        <begin position="1"/>
        <end position="24"/>
    </location>
</feature>
<evidence type="ECO:0000313" key="4">
    <source>
        <dbReference type="EMBL" id="KAK8764644.1"/>
    </source>
</evidence>
<feature type="chain" id="PRO_5042944036" description="Ig-like domain-containing protein" evidence="2">
    <location>
        <begin position="25"/>
        <end position="317"/>
    </location>
</feature>
<protein>
    <recommendedName>
        <fullName evidence="3">Ig-like domain-containing protein</fullName>
    </recommendedName>
</protein>
<feature type="domain" description="Ig-like" evidence="3">
    <location>
        <begin position="30"/>
        <end position="131"/>
    </location>
</feature>
<keyword evidence="1" id="KW-1133">Transmembrane helix</keyword>
<name>A0AAQ4DQA4_AMBAM</name>
<dbReference type="AlphaFoldDB" id="A0AAQ4DQA4"/>
<feature type="transmembrane region" description="Helical" evidence="1">
    <location>
        <begin position="283"/>
        <end position="307"/>
    </location>
</feature>
<dbReference type="PANTHER" id="PTHR39069:SF8">
    <property type="entry name" value="FI17111P1"/>
    <property type="match status" value="1"/>
</dbReference>
<dbReference type="Proteomes" id="UP001321473">
    <property type="component" value="Unassembled WGS sequence"/>
</dbReference>
<organism evidence="4 5">
    <name type="scientific">Amblyomma americanum</name>
    <name type="common">Lone star tick</name>
    <dbReference type="NCBI Taxonomy" id="6943"/>
    <lineage>
        <taxon>Eukaryota</taxon>
        <taxon>Metazoa</taxon>
        <taxon>Ecdysozoa</taxon>
        <taxon>Arthropoda</taxon>
        <taxon>Chelicerata</taxon>
        <taxon>Arachnida</taxon>
        <taxon>Acari</taxon>
        <taxon>Parasitiformes</taxon>
        <taxon>Ixodida</taxon>
        <taxon>Ixodoidea</taxon>
        <taxon>Ixodidae</taxon>
        <taxon>Amblyomminae</taxon>
        <taxon>Amblyomma</taxon>
    </lineage>
</organism>
<sequence length="317" mass="33793">MNFPPRPGAAWLALLLVLTSGRHGTSDKETEVHISAQEDVAHVGDDVSFVCTVRADAKPVVSWFMYEQDLTGEPFAVVKTSESSSSGGASVAYSSTLTIKNAQFNYTSIVRCKVRLGEDRIFHLSTPMTISQKLDGKKLIGEPCAASTECEVEHSVCRESSQGGAAPGSRLCQCDDAHPVYSSLELRCLELAKLDQSCVDSAQCASADNGSQCEEHVCRCRTGFSAESGRCAAKADTSTCQSTSACLDSNAECVEGRCVCKAGYVLNPGSHHCEESGEQEFQLAIIGVSAVAILLVLSGVTAACYIINRRKEAATHY</sequence>
<dbReference type="InterPro" id="IPR036179">
    <property type="entry name" value="Ig-like_dom_sf"/>
</dbReference>
<dbReference type="Pfam" id="PF01683">
    <property type="entry name" value="EB"/>
    <property type="match status" value="1"/>
</dbReference>
<accession>A0AAQ4DQA4</accession>
<dbReference type="InterPro" id="IPR013783">
    <property type="entry name" value="Ig-like_fold"/>
</dbReference>
<dbReference type="Gene3D" id="2.90.20.10">
    <property type="entry name" value="Plasmodium vivax P25 domain"/>
    <property type="match status" value="1"/>
</dbReference>
<dbReference type="Pfam" id="PF07679">
    <property type="entry name" value="I-set"/>
    <property type="match status" value="1"/>
</dbReference>
<dbReference type="PROSITE" id="PS50835">
    <property type="entry name" value="IG_LIKE"/>
    <property type="match status" value="1"/>
</dbReference>
<dbReference type="InterPro" id="IPR007110">
    <property type="entry name" value="Ig-like_dom"/>
</dbReference>
<evidence type="ECO:0000313" key="5">
    <source>
        <dbReference type="Proteomes" id="UP001321473"/>
    </source>
</evidence>
<dbReference type="SUPFAM" id="SSF48726">
    <property type="entry name" value="Immunoglobulin"/>
    <property type="match status" value="1"/>
</dbReference>
<evidence type="ECO:0000256" key="1">
    <source>
        <dbReference type="SAM" id="Phobius"/>
    </source>
</evidence>
<evidence type="ECO:0000256" key="2">
    <source>
        <dbReference type="SAM" id="SignalP"/>
    </source>
</evidence>
<gene>
    <name evidence="4" type="ORF">V5799_032747</name>
</gene>
<proteinExistence type="predicted"/>